<sequence length="50" mass="6029">MNQWFSGLVQTWTHYACWGFGTARLFHLRLFKLELQLYLTQYRLSTCSVL</sequence>
<protein>
    <submittedName>
        <fullName evidence="1">Uncharacterized protein</fullName>
    </submittedName>
</protein>
<name>A0A0E9QH10_ANGAN</name>
<dbReference type="EMBL" id="GBXM01092942">
    <property type="protein sequence ID" value="JAH15635.1"/>
    <property type="molecule type" value="Transcribed_RNA"/>
</dbReference>
<reference evidence="1" key="1">
    <citation type="submission" date="2014-11" db="EMBL/GenBank/DDBJ databases">
        <authorList>
            <person name="Amaro Gonzalez C."/>
        </authorList>
    </citation>
    <scope>NUCLEOTIDE SEQUENCE</scope>
</reference>
<reference evidence="1" key="2">
    <citation type="journal article" date="2015" name="Fish Shellfish Immunol.">
        <title>Early steps in the European eel (Anguilla anguilla)-Vibrio vulnificus interaction in the gills: Role of the RtxA13 toxin.</title>
        <authorList>
            <person name="Callol A."/>
            <person name="Pajuelo D."/>
            <person name="Ebbesson L."/>
            <person name="Teles M."/>
            <person name="MacKenzie S."/>
            <person name="Amaro C."/>
        </authorList>
    </citation>
    <scope>NUCLEOTIDE SEQUENCE</scope>
</reference>
<organism evidence="1">
    <name type="scientific">Anguilla anguilla</name>
    <name type="common">European freshwater eel</name>
    <name type="synonym">Muraena anguilla</name>
    <dbReference type="NCBI Taxonomy" id="7936"/>
    <lineage>
        <taxon>Eukaryota</taxon>
        <taxon>Metazoa</taxon>
        <taxon>Chordata</taxon>
        <taxon>Craniata</taxon>
        <taxon>Vertebrata</taxon>
        <taxon>Euteleostomi</taxon>
        <taxon>Actinopterygii</taxon>
        <taxon>Neopterygii</taxon>
        <taxon>Teleostei</taxon>
        <taxon>Anguilliformes</taxon>
        <taxon>Anguillidae</taxon>
        <taxon>Anguilla</taxon>
    </lineage>
</organism>
<proteinExistence type="predicted"/>
<evidence type="ECO:0000313" key="1">
    <source>
        <dbReference type="EMBL" id="JAH15635.1"/>
    </source>
</evidence>
<accession>A0A0E9QH10</accession>
<dbReference type="AlphaFoldDB" id="A0A0E9QH10"/>